<feature type="transmembrane region" description="Helical" evidence="6">
    <location>
        <begin position="340"/>
        <end position="362"/>
    </location>
</feature>
<feature type="transmembrane region" description="Helical" evidence="6">
    <location>
        <begin position="271"/>
        <end position="290"/>
    </location>
</feature>
<evidence type="ECO:0000256" key="6">
    <source>
        <dbReference type="SAM" id="Phobius"/>
    </source>
</evidence>
<feature type="transmembrane region" description="Helical" evidence="6">
    <location>
        <begin position="465"/>
        <end position="490"/>
    </location>
</feature>
<dbReference type="InterPro" id="IPR050833">
    <property type="entry name" value="Poly_Biosynth_Transport"/>
</dbReference>
<feature type="transmembrane region" description="Helical" evidence="6">
    <location>
        <begin position="402"/>
        <end position="424"/>
    </location>
</feature>
<protein>
    <submittedName>
        <fullName evidence="7">Flippase</fullName>
    </submittedName>
</protein>
<feature type="transmembrane region" description="Helical" evidence="6">
    <location>
        <begin position="83"/>
        <end position="106"/>
    </location>
</feature>
<dbReference type="HOGENOM" id="CLU_039594_0_0_9"/>
<evidence type="ECO:0000256" key="3">
    <source>
        <dbReference type="ARBA" id="ARBA00022692"/>
    </source>
</evidence>
<feature type="transmembrane region" description="Helical" evidence="6">
    <location>
        <begin position="310"/>
        <end position="334"/>
    </location>
</feature>
<dbReference type="STRING" id="1266845.Q783_06995"/>
<evidence type="ECO:0000256" key="5">
    <source>
        <dbReference type="ARBA" id="ARBA00023136"/>
    </source>
</evidence>
<organism evidence="7 8">
    <name type="scientific">Carnobacterium inhibens subsp. gilichinskyi</name>
    <dbReference type="NCBI Taxonomy" id="1266845"/>
    <lineage>
        <taxon>Bacteria</taxon>
        <taxon>Bacillati</taxon>
        <taxon>Bacillota</taxon>
        <taxon>Bacilli</taxon>
        <taxon>Lactobacillales</taxon>
        <taxon>Carnobacteriaceae</taxon>
        <taxon>Carnobacterium</taxon>
    </lineage>
</organism>
<dbReference type="eggNOG" id="COG2244">
    <property type="taxonomic scope" value="Bacteria"/>
</dbReference>
<feature type="transmembrane region" description="Helical" evidence="6">
    <location>
        <begin position="374"/>
        <end position="396"/>
    </location>
</feature>
<feature type="transmembrane region" description="Helical" evidence="6">
    <location>
        <begin position="7"/>
        <end position="30"/>
    </location>
</feature>
<dbReference type="PANTHER" id="PTHR30250">
    <property type="entry name" value="PST FAMILY PREDICTED COLANIC ACID TRANSPORTER"/>
    <property type="match status" value="1"/>
</dbReference>
<evidence type="ECO:0000256" key="4">
    <source>
        <dbReference type="ARBA" id="ARBA00022989"/>
    </source>
</evidence>
<feature type="transmembrane region" description="Helical" evidence="6">
    <location>
        <begin position="184"/>
        <end position="204"/>
    </location>
</feature>
<evidence type="ECO:0000256" key="1">
    <source>
        <dbReference type="ARBA" id="ARBA00004651"/>
    </source>
</evidence>
<keyword evidence="3 6" id="KW-0812">Transmembrane</keyword>
<dbReference type="InterPro" id="IPR002797">
    <property type="entry name" value="Polysacc_synth"/>
</dbReference>
<name>U5S9M5_9LACT</name>
<keyword evidence="2" id="KW-1003">Cell membrane</keyword>
<dbReference type="GO" id="GO:0005886">
    <property type="term" value="C:plasma membrane"/>
    <property type="evidence" value="ECO:0007669"/>
    <property type="project" value="UniProtKB-SubCell"/>
</dbReference>
<sequence length="503" mass="56899">MGNKRLTINLISNIISYSSTILISFILTPYLVKTLGTEAYSFYPLANNFVNFMGIVTIALNSMANRYITIEIVKQDYISANKYFSSVFFANIIMSIIFLVPVVIGIPFLDKFLNIPVNIDGSVKLLFLFTFLSMIVSVVTSVFGIATFARNRIDLRSLRELIIALLRILLFITLFSFFKPNLVFVGLIALILSLTTFIIQYFFTKNLLPEISISLKHFSSKYVKILLSSGIWNSVNQLGNLLLVSGSLFIANIYYGSLITGQYSIVQTVPNFINGMISMLTGIFIPVITYKYAQNDKIGLINELKKSQSIISFFSSSVIAVFIGLSYSFFSLWVPGEDALFLQKISLITIIPHFIIGTVWPLSNLNTVMNKVKIPSFFILFSGVLNIVINLILHFFYQPDFIVVPIVSTCIQLIWVGIFIPLYASRILKIKNLAFYPILLKTSVSSIIIIFITKTIEKNVMINSWSTFFITGIFCGIFALIINFFVIFNFKYIIKNVLKKMSF</sequence>
<dbReference type="Pfam" id="PF01943">
    <property type="entry name" value="Polysacc_synt"/>
    <property type="match status" value="1"/>
</dbReference>
<dbReference type="EMBL" id="CP006812">
    <property type="protein sequence ID" value="AGY81955.1"/>
    <property type="molecule type" value="Genomic_DNA"/>
</dbReference>
<gene>
    <name evidence="7" type="ORF">Q783_06995</name>
</gene>
<accession>U5S9M5</accession>
<comment type="subcellular location">
    <subcellularLocation>
        <location evidence="1">Cell membrane</location>
        <topology evidence="1">Multi-pass membrane protein</topology>
    </subcellularLocation>
</comment>
<reference evidence="7 8" key="1">
    <citation type="journal article" date="2013" name="Genome Announc.">
        <title>Complete Genome Sequence of Carnobacterium gilichinskyi Strain WN1359T (DSM 27470T).</title>
        <authorList>
            <person name="Leonard M.T."/>
            <person name="Panayotova N."/>
            <person name="Farmerie W.G."/>
            <person name="Triplett E.W."/>
            <person name="Nicholson W.L."/>
        </authorList>
    </citation>
    <scope>NUCLEOTIDE SEQUENCE [LARGE SCALE GENOMIC DNA]</scope>
    <source>
        <strain evidence="7 8">WN1359</strain>
    </source>
</reference>
<dbReference type="RefSeq" id="WP_023178372.1">
    <property type="nucleotide sequence ID" value="NC_022606.1"/>
</dbReference>
<feature type="transmembrane region" description="Helical" evidence="6">
    <location>
        <begin position="433"/>
        <end position="453"/>
    </location>
</feature>
<evidence type="ECO:0000256" key="2">
    <source>
        <dbReference type="ARBA" id="ARBA00022475"/>
    </source>
</evidence>
<feature type="transmembrane region" description="Helical" evidence="6">
    <location>
        <begin position="161"/>
        <end position="178"/>
    </location>
</feature>
<feature type="transmembrane region" description="Helical" evidence="6">
    <location>
        <begin position="126"/>
        <end position="149"/>
    </location>
</feature>
<dbReference type="KEGG" id="caw:Q783_06995"/>
<dbReference type="AlphaFoldDB" id="U5S9M5"/>
<evidence type="ECO:0000313" key="7">
    <source>
        <dbReference type="EMBL" id="AGY81955.1"/>
    </source>
</evidence>
<dbReference type="Proteomes" id="UP000017469">
    <property type="component" value="Chromosome"/>
</dbReference>
<dbReference type="PATRIC" id="fig|1266845.5.peg.1298"/>
<proteinExistence type="predicted"/>
<evidence type="ECO:0000313" key="8">
    <source>
        <dbReference type="Proteomes" id="UP000017469"/>
    </source>
</evidence>
<keyword evidence="4 6" id="KW-1133">Transmembrane helix</keyword>
<feature type="transmembrane region" description="Helical" evidence="6">
    <location>
        <begin position="42"/>
        <end position="62"/>
    </location>
</feature>
<keyword evidence="5 6" id="KW-0472">Membrane</keyword>
<dbReference type="PANTHER" id="PTHR30250:SF26">
    <property type="entry name" value="PSMA PROTEIN"/>
    <property type="match status" value="1"/>
</dbReference>